<evidence type="ECO:0000256" key="3">
    <source>
        <dbReference type="ARBA" id="ARBA00022737"/>
    </source>
</evidence>
<keyword evidence="2" id="KW-0479">Metal-binding</keyword>
<evidence type="ECO:0000256" key="4">
    <source>
        <dbReference type="ARBA" id="ARBA00022771"/>
    </source>
</evidence>
<keyword evidence="4 7" id="KW-0863">Zinc-finger</keyword>
<reference evidence="11" key="2">
    <citation type="submission" date="2020-12" db="EMBL/GenBank/DDBJ databases">
        <title>New Spironucleus salmonicida genome in near-complete chromosomes.</title>
        <authorList>
            <person name="Xu F."/>
            <person name="Kurt Z."/>
            <person name="Jimenez-Gonzalez A."/>
            <person name="Astvaldsson A."/>
            <person name="Andersson J.O."/>
            <person name="Svard S.G."/>
        </authorList>
    </citation>
    <scope>NUCLEOTIDE SEQUENCE</scope>
    <source>
        <strain evidence="11">ATCC 50377</strain>
    </source>
</reference>
<dbReference type="PANTHER" id="PTHR16515">
    <property type="entry name" value="PR DOMAIN ZINC FINGER PROTEIN"/>
    <property type="match status" value="1"/>
</dbReference>
<sequence>MENDYNNEHNWENHDNDENYEPQQHDQNSQESVHDSSSSYSEENSQNDSTRYQCEYCGRGFSRSNHYQKHLDRHKQMNSAYTSTSQPPNVIHSIPDPRYSTQHEQTQQKQITIPNQSFSCNQCRQCFQTPDQLMQHVRYQHSNIYTCPICQKQFKQKYHLQSHMAQHTGQKNFACPICEKGFARKDTLEVHLRVHSDDRHFECEVCGSKFKQKGHLTRHMNVHLERINVQCELCGKQFFRMDQYNNHMKRQHLNQE</sequence>
<evidence type="ECO:0000313" key="11">
    <source>
        <dbReference type="EMBL" id="KAH0576707.1"/>
    </source>
</evidence>
<dbReference type="EMBL" id="AUWU02000001">
    <property type="protein sequence ID" value="KAH0576707.1"/>
    <property type="molecule type" value="Genomic_DNA"/>
</dbReference>
<dbReference type="InterPro" id="IPR013087">
    <property type="entry name" value="Znf_C2H2_type"/>
</dbReference>
<keyword evidence="6" id="KW-0539">Nucleus</keyword>
<evidence type="ECO:0000256" key="1">
    <source>
        <dbReference type="ARBA" id="ARBA00004123"/>
    </source>
</evidence>
<dbReference type="Pfam" id="PF00096">
    <property type="entry name" value="zf-C2H2"/>
    <property type="match status" value="5"/>
</dbReference>
<proteinExistence type="predicted"/>
<keyword evidence="5" id="KW-0862">Zinc</keyword>
<evidence type="ECO:0000256" key="7">
    <source>
        <dbReference type="PROSITE-ProRule" id="PRU00042"/>
    </source>
</evidence>
<evidence type="ECO:0000259" key="9">
    <source>
        <dbReference type="PROSITE" id="PS50157"/>
    </source>
</evidence>
<dbReference type="PANTHER" id="PTHR16515:SF66">
    <property type="entry name" value="C2H2-TYPE DOMAIN-CONTAINING PROTEIN"/>
    <property type="match status" value="1"/>
</dbReference>
<evidence type="ECO:0000313" key="12">
    <source>
        <dbReference type="Proteomes" id="UP000018208"/>
    </source>
</evidence>
<feature type="compositionally biased region" description="Basic and acidic residues" evidence="8">
    <location>
        <begin position="1"/>
        <end position="17"/>
    </location>
</feature>
<dbReference type="VEuPathDB" id="GiardiaDB:SS50377_20053"/>
<dbReference type="GO" id="GO:0008270">
    <property type="term" value="F:zinc ion binding"/>
    <property type="evidence" value="ECO:0007669"/>
    <property type="project" value="UniProtKB-KW"/>
</dbReference>
<dbReference type="Gene3D" id="3.30.160.60">
    <property type="entry name" value="Classic Zinc Finger"/>
    <property type="match status" value="5"/>
</dbReference>
<evidence type="ECO:0000256" key="6">
    <source>
        <dbReference type="ARBA" id="ARBA00023242"/>
    </source>
</evidence>
<organism evidence="10">
    <name type="scientific">Spironucleus salmonicida</name>
    <dbReference type="NCBI Taxonomy" id="348837"/>
    <lineage>
        <taxon>Eukaryota</taxon>
        <taxon>Metamonada</taxon>
        <taxon>Diplomonadida</taxon>
        <taxon>Hexamitidae</taxon>
        <taxon>Hexamitinae</taxon>
        <taxon>Spironucleus</taxon>
    </lineage>
</organism>
<keyword evidence="12" id="KW-1185">Reference proteome</keyword>
<protein>
    <submittedName>
        <fullName evidence="10">Zinc finger, C2H2 type domain-containing protein</fullName>
    </submittedName>
</protein>
<dbReference type="OrthoDB" id="427030at2759"/>
<dbReference type="Proteomes" id="UP000018208">
    <property type="component" value="Unassembled WGS sequence"/>
</dbReference>
<dbReference type="PROSITE" id="PS00028">
    <property type="entry name" value="ZINC_FINGER_C2H2_1"/>
    <property type="match status" value="5"/>
</dbReference>
<gene>
    <name evidence="10" type="ORF">SS50377_10303</name>
    <name evidence="11" type="ORF">SS50377_20053</name>
</gene>
<dbReference type="InterPro" id="IPR036236">
    <property type="entry name" value="Znf_C2H2_sf"/>
</dbReference>
<dbReference type="SMART" id="SM00355">
    <property type="entry name" value="ZnF_C2H2"/>
    <property type="match status" value="6"/>
</dbReference>
<reference evidence="10 11" key="1">
    <citation type="journal article" date="2014" name="PLoS Genet.">
        <title>The Genome of Spironucleus salmonicida Highlights a Fish Pathogen Adapted to Fluctuating Environments.</title>
        <authorList>
            <person name="Xu F."/>
            <person name="Jerlstrom-Hultqvist J."/>
            <person name="Einarsson E."/>
            <person name="Astvaldsson A."/>
            <person name="Svard S.G."/>
            <person name="Andersson J.O."/>
        </authorList>
    </citation>
    <scope>NUCLEOTIDE SEQUENCE</scope>
    <source>
        <strain evidence="11">ATCC 50377</strain>
    </source>
</reference>
<evidence type="ECO:0000256" key="5">
    <source>
        <dbReference type="ARBA" id="ARBA00022833"/>
    </source>
</evidence>
<feature type="domain" description="C2H2-type" evidence="9">
    <location>
        <begin position="173"/>
        <end position="200"/>
    </location>
</feature>
<dbReference type="FunFam" id="3.30.160.60:FF:000145">
    <property type="entry name" value="Zinc finger protein 574"/>
    <property type="match status" value="1"/>
</dbReference>
<dbReference type="SUPFAM" id="SSF57667">
    <property type="entry name" value="beta-beta-alpha zinc fingers"/>
    <property type="match status" value="4"/>
</dbReference>
<dbReference type="GO" id="GO:0010468">
    <property type="term" value="P:regulation of gene expression"/>
    <property type="evidence" value="ECO:0007669"/>
    <property type="project" value="TreeGrafter"/>
</dbReference>
<comment type="subcellular location">
    <subcellularLocation>
        <location evidence="1">Nucleus</location>
    </subcellularLocation>
</comment>
<evidence type="ECO:0000256" key="2">
    <source>
        <dbReference type="ARBA" id="ARBA00022723"/>
    </source>
</evidence>
<dbReference type="FunFam" id="3.30.160.60:FF:000072">
    <property type="entry name" value="zinc finger protein 143 isoform X1"/>
    <property type="match status" value="1"/>
</dbReference>
<dbReference type="Pfam" id="PF13894">
    <property type="entry name" value="zf-C2H2_4"/>
    <property type="match status" value="1"/>
</dbReference>
<feature type="domain" description="C2H2-type" evidence="9">
    <location>
        <begin position="145"/>
        <end position="172"/>
    </location>
</feature>
<accession>V6LYN9</accession>
<dbReference type="InterPro" id="IPR050331">
    <property type="entry name" value="Zinc_finger"/>
</dbReference>
<dbReference type="FunFam" id="3.30.160.60:FF:000100">
    <property type="entry name" value="Zinc finger 45-like"/>
    <property type="match status" value="1"/>
</dbReference>
<dbReference type="PROSITE" id="PS50157">
    <property type="entry name" value="ZINC_FINGER_C2H2_2"/>
    <property type="match status" value="6"/>
</dbReference>
<feature type="domain" description="C2H2-type" evidence="9">
    <location>
        <begin position="52"/>
        <end position="79"/>
    </location>
</feature>
<feature type="region of interest" description="Disordered" evidence="8">
    <location>
        <begin position="1"/>
        <end position="47"/>
    </location>
</feature>
<feature type="domain" description="C2H2-type" evidence="9">
    <location>
        <begin position="118"/>
        <end position="146"/>
    </location>
</feature>
<feature type="domain" description="C2H2-type" evidence="9">
    <location>
        <begin position="201"/>
        <end position="223"/>
    </location>
</feature>
<name>V6LYN9_9EUKA</name>
<dbReference type="EMBL" id="KI545952">
    <property type="protein sequence ID" value="EST49378.1"/>
    <property type="molecule type" value="Genomic_DNA"/>
</dbReference>
<dbReference type="GO" id="GO:0005634">
    <property type="term" value="C:nucleus"/>
    <property type="evidence" value="ECO:0007669"/>
    <property type="project" value="UniProtKB-SubCell"/>
</dbReference>
<keyword evidence="3" id="KW-0677">Repeat</keyword>
<evidence type="ECO:0000256" key="8">
    <source>
        <dbReference type="SAM" id="MobiDB-lite"/>
    </source>
</evidence>
<feature type="compositionally biased region" description="Low complexity" evidence="8">
    <location>
        <begin position="27"/>
        <end position="47"/>
    </location>
</feature>
<evidence type="ECO:0000313" key="10">
    <source>
        <dbReference type="EMBL" id="EST49378.1"/>
    </source>
</evidence>
<dbReference type="AlphaFoldDB" id="V6LYN9"/>
<feature type="domain" description="C2H2-type" evidence="9">
    <location>
        <begin position="229"/>
        <end position="256"/>
    </location>
</feature>